<dbReference type="InParanoid" id="A0A068VGW6"/>
<dbReference type="PANTHER" id="PTHR11802:SF460">
    <property type="entry name" value="CARBOXYPEPTIDASE"/>
    <property type="match status" value="1"/>
</dbReference>
<comment type="subcellular location">
    <subcellularLocation>
        <location evidence="1">Secreted</location>
    </subcellularLocation>
</comment>
<dbReference type="GO" id="GO:0004185">
    <property type="term" value="F:serine-type carboxypeptidase activity"/>
    <property type="evidence" value="ECO:0007669"/>
    <property type="project" value="UniProtKB-UniRule"/>
</dbReference>
<dbReference type="GO" id="GO:0005773">
    <property type="term" value="C:vacuole"/>
    <property type="evidence" value="ECO:0007669"/>
    <property type="project" value="TreeGrafter"/>
</dbReference>
<proteinExistence type="inferred from homology"/>
<keyword evidence="4" id="KW-0121">Carboxypeptidase</keyword>
<dbReference type="OrthoDB" id="443318at2759"/>
<dbReference type="Pfam" id="PF00450">
    <property type="entry name" value="Peptidase_S10"/>
    <property type="match status" value="1"/>
</dbReference>
<dbReference type="EMBL" id="HG739890">
    <property type="protein sequence ID" value="CDP19961.1"/>
    <property type="molecule type" value="Genomic_DNA"/>
</dbReference>
<keyword evidence="3" id="KW-0964">Secreted</keyword>
<dbReference type="SUPFAM" id="SSF53474">
    <property type="entry name" value="alpha/beta-Hydrolases"/>
    <property type="match status" value="1"/>
</dbReference>
<dbReference type="AlphaFoldDB" id="A0A068VGW6"/>
<dbReference type="Gene3D" id="3.40.50.1820">
    <property type="entry name" value="alpha/beta hydrolase"/>
    <property type="match status" value="1"/>
</dbReference>
<dbReference type="PANTHER" id="PTHR11802">
    <property type="entry name" value="SERINE PROTEASE FAMILY S10 SERINE CARBOXYPEPTIDASE"/>
    <property type="match status" value="1"/>
</dbReference>
<evidence type="ECO:0000256" key="4">
    <source>
        <dbReference type="RuleBase" id="RU361156"/>
    </source>
</evidence>
<evidence type="ECO:0000256" key="1">
    <source>
        <dbReference type="ARBA" id="ARBA00004613"/>
    </source>
</evidence>
<dbReference type="Proteomes" id="UP000295252">
    <property type="component" value="Unassembled WGS sequence"/>
</dbReference>
<dbReference type="GO" id="GO:0006508">
    <property type="term" value="P:proteolysis"/>
    <property type="evidence" value="ECO:0007669"/>
    <property type="project" value="UniProtKB-KW"/>
</dbReference>
<evidence type="ECO:0000313" key="5">
    <source>
        <dbReference type="EMBL" id="CDP19961.1"/>
    </source>
</evidence>
<dbReference type="GO" id="GO:0005576">
    <property type="term" value="C:extracellular region"/>
    <property type="evidence" value="ECO:0007669"/>
    <property type="project" value="UniProtKB-SubCell"/>
</dbReference>
<name>A0A068VGW6_COFCA</name>
<evidence type="ECO:0000256" key="3">
    <source>
        <dbReference type="ARBA" id="ARBA00022525"/>
    </source>
</evidence>
<evidence type="ECO:0000256" key="2">
    <source>
        <dbReference type="ARBA" id="ARBA00009431"/>
    </source>
</evidence>
<reference evidence="6" key="1">
    <citation type="journal article" date="2014" name="Science">
        <title>The coffee genome provides insight into the convergent evolution of caffeine biosynthesis.</title>
        <authorList>
            <person name="Denoeud F."/>
            <person name="Carretero-Paulet L."/>
            <person name="Dereeper A."/>
            <person name="Droc G."/>
            <person name="Guyot R."/>
            <person name="Pietrella M."/>
            <person name="Zheng C."/>
            <person name="Alberti A."/>
            <person name="Anthony F."/>
            <person name="Aprea G."/>
            <person name="Aury J.M."/>
            <person name="Bento P."/>
            <person name="Bernard M."/>
            <person name="Bocs S."/>
            <person name="Campa C."/>
            <person name="Cenci A."/>
            <person name="Combes M.C."/>
            <person name="Crouzillat D."/>
            <person name="Da Silva C."/>
            <person name="Daddiego L."/>
            <person name="De Bellis F."/>
            <person name="Dussert S."/>
            <person name="Garsmeur O."/>
            <person name="Gayraud T."/>
            <person name="Guignon V."/>
            <person name="Jahn K."/>
            <person name="Jamilloux V."/>
            <person name="Joet T."/>
            <person name="Labadie K."/>
            <person name="Lan T."/>
            <person name="Leclercq J."/>
            <person name="Lepelley M."/>
            <person name="Leroy T."/>
            <person name="Li L.T."/>
            <person name="Librado P."/>
            <person name="Lopez L."/>
            <person name="Munoz A."/>
            <person name="Noel B."/>
            <person name="Pallavicini A."/>
            <person name="Perrotta G."/>
            <person name="Poncet V."/>
            <person name="Pot D."/>
            <person name="Priyono X."/>
            <person name="Rigoreau M."/>
            <person name="Rouard M."/>
            <person name="Rozas J."/>
            <person name="Tranchant-Dubreuil C."/>
            <person name="VanBuren R."/>
            <person name="Zhang Q."/>
            <person name="Andrade A.C."/>
            <person name="Argout X."/>
            <person name="Bertrand B."/>
            <person name="de Kochko A."/>
            <person name="Graziosi G."/>
            <person name="Henry R.J."/>
            <person name="Jayarama X."/>
            <person name="Ming R."/>
            <person name="Nagai C."/>
            <person name="Rounsley S."/>
            <person name="Sankoff D."/>
            <person name="Giuliano G."/>
            <person name="Albert V.A."/>
            <person name="Wincker P."/>
            <person name="Lashermes P."/>
        </authorList>
    </citation>
    <scope>NUCLEOTIDE SEQUENCE [LARGE SCALE GENOMIC DNA]</scope>
    <source>
        <strain evidence="6">cv. DH200-94</strain>
    </source>
</reference>
<organism evidence="5 6">
    <name type="scientific">Coffea canephora</name>
    <name type="common">Robusta coffee</name>
    <dbReference type="NCBI Taxonomy" id="49390"/>
    <lineage>
        <taxon>Eukaryota</taxon>
        <taxon>Viridiplantae</taxon>
        <taxon>Streptophyta</taxon>
        <taxon>Embryophyta</taxon>
        <taxon>Tracheophyta</taxon>
        <taxon>Spermatophyta</taxon>
        <taxon>Magnoliopsida</taxon>
        <taxon>eudicotyledons</taxon>
        <taxon>Gunneridae</taxon>
        <taxon>Pentapetalae</taxon>
        <taxon>asterids</taxon>
        <taxon>lamiids</taxon>
        <taxon>Gentianales</taxon>
        <taxon>Rubiaceae</taxon>
        <taxon>Ixoroideae</taxon>
        <taxon>Gardenieae complex</taxon>
        <taxon>Bertiereae - Coffeeae clade</taxon>
        <taxon>Coffeeae</taxon>
        <taxon>Coffea</taxon>
    </lineage>
</organism>
<dbReference type="Gramene" id="CDP19961">
    <property type="protein sequence ID" value="CDP19961"/>
    <property type="gene ID" value="GSCOC_T00004667001"/>
</dbReference>
<comment type="similarity">
    <text evidence="2 4">Belongs to the peptidase S10 family.</text>
</comment>
<protein>
    <recommendedName>
        <fullName evidence="4">Carboxypeptidase</fullName>
        <ecNumber evidence="4">3.4.16.-</ecNumber>
    </recommendedName>
</protein>
<evidence type="ECO:0000313" key="6">
    <source>
        <dbReference type="Proteomes" id="UP000295252"/>
    </source>
</evidence>
<keyword evidence="6" id="KW-1185">Reference proteome</keyword>
<keyword evidence="4" id="KW-0645">Protease</keyword>
<gene>
    <name evidence="5" type="ORF">GSCOC_T00004667001</name>
</gene>
<dbReference type="InterPro" id="IPR018202">
    <property type="entry name" value="Ser_caboxypep_ser_AS"/>
</dbReference>
<dbReference type="InterPro" id="IPR001563">
    <property type="entry name" value="Peptidase_S10"/>
</dbReference>
<dbReference type="InterPro" id="IPR029058">
    <property type="entry name" value="AB_hydrolase_fold"/>
</dbReference>
<accession>A0A068VGW6</accession>
<dbReference type="PROSITE" id="PS00131">
    <property type="entry name" value="CARBOXYPEPT_SER_SER"/>
    <property type="match status" value="1"/>
</dbReference>
<dbReference type="EC" id="3.4.16.-" evidence="4"/>
<keyword evidence="4" id="KW-0378">Hydrolase</keyword>
<sequence length="133" mass="15101">MYTPRMSLFLESPVGGGFSYSNTSSDYITGATKTAADFYTFLVNWLEIFPDTKPGDFVMGESYAGHYLHQLGQLILHNNKMTNHTVINLKGILAIIDIETQTRGSYEYYWAHALISNEFIRSGIRNKCQFPDD</sequence>
<dbReference type="PhylomeDB" id="A0A068VGW6"/>